<dbReference type="InterPro" id="IPR051311">
    <property type="entry name" value="DedA_domain"/>
</dbReference>
<dbReference type="AlphaFoldDB" id="A0A0F9PQB2"/>
<evidence type="ECO:0000256" key="2">
    <source>
        <dbReference type="ARBA" id="ARBA00022475"/>
    </source>
</evidence>
<dbReference type="EMBL" id="LAZR01002693">
    <property type="protein sequence ID" value="KKN26797.1"/>
    <property type="molecule type" value="Genomic_DNA"/>
</dbReference>
<feature type="transmembrane region" description="Helical" evidence="6">
    <location>
        <begin position="172"/>
        <end position="190"/>
    </location>
</feature>
<feature type="domain" description="VTT" evidence="7">
    <location>
        <begin position="30"/>
        <end position="160"/>
    </location>
</feature>
<gene>
    <name evidence="8" type="ORF">LCGC14_0871060</name>
</gene>
<evidence type="ECO:0000256" key="5">
    <source>
        <dbReference type="ARBA" id="ARBA00023136"/>
    </source>
</evidence>
<proteinExistence type="predicted"/>
<evidence type="ECO:0000259" key="7">
    <source>
        <dbReference type="Pfam" id="PF09335"/>
    </source>
</evidence>
<keyword evidence="5 6" id="KW-0472">Membrane</keyword>
<dbReference type="GO" id="GO:0005886">
    <property type="term" value="C:plasma membrane"/>
    <property type="evidence" value="ECO:0007669"/>
    <property type="project" value="UniProtKB-SubCell"/>
</dbReference>
<comment type="subcellular location">
    <subcellularLocation>
        <location evidence="1">Cell membrane</location>
        <topology evidence="1">Multi-pass membrane protein</topology>
    </subcellularLocation>
</comment>
<evidence type="ECO:0000313" key="8">
    <source>
        <dbReference type="EMBL" id="KKN26797.1"/>
    </source>
</evidence>
<dbReference type="PANTHER" id="PTHR42709">
    <property type="entry name" value="ALKALINE PHOSPHATASE LIKE PROTEIN"/>
    <property type="match status" value="1"/>
</dbReference>
<evidence type="ECO:0000256" key="1">
    <source>
        <dbReference type="ARBA" id="ARBA00004651"/>
    </source>
</evidence>
<keyword evidence="3 6" id="KW-0812">Transmembrane</keyword>
<accession>A0A0F9PQB2</accession>
<dbReference type="Pfam" id="PF09335">
    <property type="entry name" value="VTT_dom"/>
    <property type="match status" value="1"/>
</dbReference>
<feature type="transmembrane region" description="Helical" evidence="6">
    <location>
        <begin position="140"/>
        <end position="160"/>
    </location>
</feature>
<evidence type="ECO:0000256" key="3">
    <source>
        <dbReference type="ARBA" id="ARBA00022692"/>
    </source>
</evidence>
<keyword evidence="4 6" id="KW-1133">Transmembrane helix</keyword>
<dbReference type="PANTHER" id="PTHR42709:SF6">
    <property type="entry name" value="UNDECAPRENYL PHOSPHATE TRANSPORTER A"/>
    <property type="match status" value="1"/>
</dbReference>
<feature type="transmembrane region" description="Helical" evidence="6">
    <location>
        <begin position="50"/>
        <end position="71"/>
    </location>
</feature>
<dbReference type="InterPro" id="IPR032816">
    <property type="entry name" value="VTT_dom"/>
</dbReference>
<evidence type="ECO:0000256" key="4">
    <source>
        <dbReference type="ARBA" id="ARBA00022989"/>
    </source>
</evidence>
<reference evidence="8" key="1">
    <citation type="journal article" date="2015" name="Nature">
        <title>Complex archaea that bridge the gap between prokaryotes and eukaryotes.</title>
        <authorList>
            <person name="Spang A."/>
            <person name="Saw J.H."/>
            <person name="Jorgensen S.L."/>
            <person name="Zaremba-Niedzwiedzka K."/>
            <person name="Martijn J."/>
            <person name="Lind A.E."/>
            <person name="van Eijk R."/>
            <person name="Schleper C."/>
            <person name="Guy L."/>
            <person name="Ettema T.J."/>
        </authorList>
    </citation>
    <scope>NUCLEOTIDE SEQUENCE</scope>
</reference>
<protein>
    <recommendedName>
        <fullName evidence="7">VTT domain-containing protein</fullName>
    </recommendedName>
</protein>
<sequence length="205" mass="22417">MFDLITSWMSALGHLGVAVLMLAENVFPPIPSELVMPFAGYLSAQGQLSLPLSIIAGTAGSVLGALLWYYIGIWIGEERLCRFAERHGAWLTLTPKEVESASKWFDFYGWRAVFFGRMIPGVRTLISVPAGVAGMPLWSFLLYTTLGSAVWTGLLAGAGYLLESQYEKVASWMNPVSTAVIVGLIGIYLYRVVRQLSKGHDNHSG</sequence>
<organism evidence="8">
    <name type="scientific">marine sediment metagenome</name>
    <dbReference type="NCBI Taxonomy" id="412755"/>
    <lineage>
        <taxon>unclassified sequences</taxon>
        <taxon>metagenomes</taxon>
        <taxon>ecological metagenomes</taxon>
    </lineage>
</organism>
<keyword evidence="2" id="KW-1003">Cell membrane</keyword>
<evidence type="ECO:0000256" key="6">
    <source>
        <dbReference type="SAM" id="Phobius"/>
    </source>
</evidence>
<name>A0A0F9PQB2_9ZZZZ</name>
<comment type="caution">
    <text evidence="8">The sequence shown here is derived from an EMBL/GenBank/DDBJ whole genome shotgun (WGS) entry which is preliminary data.</text>
</comment>